<dbReference type="Pfam" id="PF00339">
    <property type="entry name" value="Arrestin_N"/>
    <property type="match status" value="1"/>
</dbReference>
<dbReference type="PANTHER" id="PTHR11188">
    <property type="entry name" value="ARRESTIN DOMAIN CONTAINING PROTEIN"/>
    <property type="match status" value="1"/>
</dbReference>
<evidence type="ECO:0000259" key="3">
    <source>
        <dbReference type="SMART" id="SM01017"/>
    </source>
</evidence>
<dbReference type="GO" id="GO:0005886">
    <property type="term" value="C:plasma membrane"/>
    <property type="evidence" value="ECO:0007669"/>
    <property type="project" value="TreeGrafter"/>
</dbReference>
<feature type="region of interest" description="Disordered" evidence="2">
    <location>
        <begin position="364"/>
        <end position="383"/>
    </location>
</feature>
<dbReference type="InterPro" id="IPR011022">
    <property type="entry name" value="Arrestin_C-like"/>
</dbReference>
<protein>
    <recommendedName>
        <fullName evidence="3">Arrestin C-terminal-like domain-containing protein</fullName>
    </recommendedName>
</protein>
<dbReference type="Pfam" id="PF02752">
    <property type="entry name" value="Arrestin_C"/>
    <property type="match status" value="1"/>
</dbReference>
<evidence type="ECO:0000256" key="2">
    <source>
        <dbReference type="SAM" id="MobiDB-lite"/>
    </source>
</evidence>
<dbReference type="InterPro" id="IPR050357">
    <property type="entry name" value="Arrestin_domain-protein"/>
</dbReference>
<evidence type="ECO:0000313" key="5">
    <source>
        <dbReference type="Proteomes" id="UP000823561"/>
    </source>
</evidence>
<dbReference type="SMART" id="SM01017">
    <property type="entry name" value="Arrestin_C"/>
    <property type="match status" value="1"/>
</dbReference>
<dbReference type="Proteomes" id="UP000823561">
    <property type="component" value="Chromosome 5"/>
</dbReference>
<organism evidence="4 5">
    <name type="scientific">Alosa alosa</name>
    <name type="common">allis shad</name>
    <dbReference type="NCBI Taxonomy" id="278164"/>
    <lineage>
        <taxon>Eukaryota</taxon>
        <taxon>Metazoa</taxon>
        <taxon>Chordata</taxon>
        <taxon>Craniata</taxon>
        <taxon>Vertebrata</taxon>
        <taxon>Euteleostomi</taxon>
        <taxon>Actinopterygii</taxon>
        <taxon>Neopterygii</taxon>
        <taxon>Teleostei</taxon>
        <taxon>Clupei</taxon>
        <taxon>Clupeiformes</taxon>
        <taxon>Clupeoidei</taxon>
        <taxon>Clupeidae</taxon>
        <taxon>Alosa</taxon>
    </lineage>
</organism>
<dbReference type="SUPFAM" id="SSF81296">
    <property type="entry name" value="E set domains"/>
    <property type="match status" value="2"/>
</dbReference>
<dbReference type="InterPro" id="IPR014752">
    <property type="entry name" value="Arrestin-like_C"/>
</dbReference>
<proteinExistence type="inferred from homology"/>
<dbReference type="PANTHER" id="PTHR11188:SF135">
    <property type="entry name" value="ARRESTIN DOMAIN CONTAINING 3-LIKE-RELATED"/>
    <property type="match status" value="1"/>
</dbReference>
<dbReference type="GO" id="GO:0005737">
    <property type="term" value="C:cytoplasm"/>
    <property type="evidence" value="ECO:0007669"/>
    <property type="project" value="TreeGrafter"/>
</dbReference>
<dbReference type="GO" id="GO:0007399">
    <property type="term" value="P:nervous system development"/>
    <property type="evidence" value="ECO:0007669"/>
    <property type="project" value="UniProtKB-ARBA"/>
</dbReference>
<name>A0AAV6H414_9TELE</name>
<keyword evidence="5" id="KW-1185">Reference proteome</keyword>
<evidence type="ECO:0000256" key="1">
    <source>
        <dbReference type="ARBA" id="ARBA00005298"/>
    </source>
</evidence>
<dbReference type="EMBL" id="JADWDJ010000005">
    <property type="protein sequence ID" value="KAG5280756.1"/>
    <property type="molecule type" value="Genomic_DNA"/>
</dbReference>
<comment type="similarity">
    <text evidence="1">Belongs to the arrestin family.</text>
</comment>
<gene>
    <name evidence="4" type="ORF">AALO_G00063690</name>
</gene>
<accession>A0AAV6H414</accession>
<evidence type="ECO:0000313" key="4">
    <source>
        <dbReference type="EMBL" id="KAG5280756.1"/>
    </source>
</evidence>
<reference evidence="4" key="1">
    <citation type="submission" date="2020-10" db="EMBL/GenBank/DDBJ databases">
        <title>Chromosome-scale genome assembly of the Allis shad, Alosa alosa.</title>
        <authorList>
            <person name="Margot Z."/>
            <person name="Christophe K."/>
            <person name="Cabau C."/>
            <person name="Louis A."/>
            <person name="Berthelot C."/>
            <person name="Parey E."/>
            <person name="Roest Crollius H."/>
            <person name="Montfort J."/>
            <person name="Robinson-Rechavi M."/>
            <person name="Bucao C."/>
            <person name="Bouchez O."/>
            <person name="Gislard M."/>
            <person name="Lluch J."/>
            <person name="Milhes M."/>
            <person name="Lampietro C."/>
            <person name="Lopez Roques C."/>
            <person name="Donnadieu C."/>
            <person name="Braasch I."/>
            <person name="Desvignes T."/>
            <person name="Postlethwait J."/>
            <person name="Bobe J."/>
            <person name="Guiguen Y."/>
        </authorList>
    </citation>
    <scope>NUCLEOTIDE SEQUENCE</scope>
    <source>
        <strain evidence="4">M-15738</strain>
        <tissue evidence="4">Blood</tissue>
    </source>
</reference>
<sequence length="429" mass="47444">MSQTIKRISISYDALNPSNTFTSGDLLHGRVTVEVAKDTKIDSLLIKFKGKAFVRWTERHGKRTVTYWDKEKYFTSEQYFIREHKGNDDVAPGLLKNEAGQPYCDVVAPGTHVYPFTFQIPQQTLPASFNGTWGYVGYFLETKLSRSMRISSKDKVEIRYIPKPDMTDPALMTPQYGTKDKKMKLFTSGSVSFTIHTERMGYSLGEGIKVVADVQNNSSRALRPKYCLYSKHSFFARGRRRLNTHEILKEEGEPIAPSTHQTITKILTIPPSLTMSILICRILKVEYKLKVYLDVPYASDPEIKFPVVILPLAPSKGELGPPAPSFGFGDYWNPGQAGWNSAPYSAPSDAPFTPPPYTAPPAAPFSAPPYTAPSDAPFTAPPAAPFSAPPYTAPPAAPYTAPSAPSAAPPPAYESYALYPPLPNYSEKP</sequence>
<comment type="caution">
    <text evidence="4">The sequence shown here is derived from an EMBL/GenBank/DDBJ whole genome shotgun (WGS) entry which is preliminary data.</text>
</comment>
<dbReference type="AlphaFoldDB" id="A0AAV6H414"/>
<dbReference type="InterPro" id="IPR014756">
    <property type="entry name" value="Ig_E-set"/>
</dbReference>
<dbReference type="Gene3D" id="2.60.40.640">
    <property type="match status" value="2"/>
</dbReference>
<feature type="domain" description="Arrestin C-terminal-like" evidence="3">
    <location>
        <begin position="187"/>
        <end position="314"/>
    </location>
</feature>
<dbReference type="InterPro" id="IPR011021">
    <property type="entry name" value="Arrestin-like_N"/>
</dbReference>
<dbReference type="GO" id="GO:0015031">
    <property type="term" value="P:protein transport"/>
    <property type="evidence" value="ECO:0007669"/>
    <property type="project" value="TreeGrafter"/>
</dbReference>